<evidence type="ECO:0000256" key="2">
    <source>
        <dbReference type="ARBA" id="ARBA00022553"/>
    </source>
</evidence>
<evidence type="ECO:0000313" key="7">
    <source>
        <dbReference type="Proteomes" id="UP001150569"/>
    </source>
</evidence>
<keyword evidence="7" id="KW-1185">Reference proteome</keyword>
<dbReference type="Gene3D" id="3.30.300.30">
    <property type="match status" value="2"/>
</dbReference>
<dbReference type="SUPFAM" id="SSF47336">
    <property type="entry name" value="ACP-like"/>
    <property type="match status" value="2"/>
</dbReference>
<reference evidence="6" key="1">
    <citation type="submission" date="2022-07" db="EMBL/GenBank/DDBJ databases">
        <title>Phylogenomic reconstructions and comparative analyses of Kickxellomycotina fungi.</title>
        <authorList>
            <person name="Reynolds N.K."/>
            <person name="Stajich J.E."/>
            <person name="Barry K."/>
            <person name="Grigoriev I.V."/>
            <person name="Crous P."/>
            <person name="Smith M.E."/>
        </authorList>
    </citation>
    <scope>NUCLEOTIDE SEQUENCE</scope>
    <source>
        <strain evidence="6">RSA 861</strain>
    </source>
</reference>
<dbReference type="Pfam" id="PF00668">
    <property type="entry name" value="Condensation"/>
    <property type="match status" value="3"/>
</dbReference>
<keyword evidence="2" id="KW-0597">Phosphoprotein</keyword>
<dbReference type="CDD" id="cd05930">
    <property type="entry name" value="A_NRPS"/>
    <property type="match status" value="2"/>
</dbReference>
<feature type="domain" description="Carrier" evidence="5">
    <location>
        <begin position="1829"/>
        <end position="1902"/>
    </location>
</feature>
<dbReference type="GO" id="GO:0016874">
    <property type="term" value="F:ligase activity"/>
    <property type="evidence" value="ECO:0007669"/>
    <property type="project" value="UniProtKB-KW"/>
</dbReference>
<evidence type="ECO:0000256" key="3">
    <source>
        <dbReference type="ARBA" id="ARBA00022598"/>
    </source>
</evidence>
<dbReference type="GO" id="GO:0031177">
    <property type="term" value="F:phosphopantetheine binding"/>
    <property type="evidence" value="ECO:0007669"/>
    <property type="project" value="InterPro"/>
</dbReference>
<dbReference type="Pfam" id="PF13193">
    <property type="entry name" value="AMP-binding_C"/>
    <property type="match status" value="2"/>
</dbReference>
<dbReference type="GO" id="GO:0005737">
    <property type="term" value="C:cytoplasm"/>
    <property type="evidence" value="ECO:0007669"/>
    <property type="project" value="TreeGrafter"/>
</dbReference>
<dbReference type="InterPro" id="IPR020806">
    <property type="entry name" value="PKS_PP-bd"/>
</dbReference>
<dbReference type="PANTHER" id="PTHR45527">
    <property type="entry name" value="NONRIBOSOMAL PEPTIDE SYNTHETASE"/>
    <property type="match status" value="1"/>
</dbReference>
<dbReference type="InterPro" id="IPR023213">
    <property type="entry name" value="CAT-like_dom_sf"/>
</dbReference>
<keyword evidence="1" id="KW-0596">Phosphopantetheine</keyword>
<dbReference type="InterPro" id="IPR020845">
    <property type="entry name" value="AMP-binding_CS"/>
</dbReference>
<organism evidence="6 7">
    <name type="scientific">Tieghemiomyces parasiticus</name>
    <dbReference type="NCBI Taxonomy" id="78921"/>
    <lineage>
        <taxon>Eukaryota</taxon>
        <taxon>Fungi</taxon>
        <taxon>Fungi incertae sedis</taxon>
        <taxon>Zoopagomycota</taxon>
        <taxon>Kickxellomycotina</taxon>
        <taxon>Dimargaritomycetes</taxon>
        <taxon>Dimargaritales</taxon>
        <taxon>Dimargaritaceae</taxon>
        <taxon>Tieghemiomyces</taxon>
    </lineage>
</organism>
<dbReference type="OrthoDB" id="416786at2759"/>
<dbReference type="PROSITE" id="PS00455">
    <property type="entry name" value="AMP_BINDING"/>
    <property type="match status" value="2"/>
</dbReference>
<dbReference type="InterPro" id="IPR001242">
    <property type="entry name" value="Condensation_dom"/>
</dbReference>
<dbReference type="InterPro" id="IPR000873">
    <property type="entry name" value="AMP-dep_synth/lig_dom"/>
</dbReference>
<dbReference type="InterPro" id="IPR045851">
    <property type="entry name" value="AMP-bd_C_sf"/>
</dbReference>
<protein>
    <recommendedName>
        <fullName evidence="5">Carrier domain-containing protein</fullName>
    </recommendedName>
</protein>
<dbReference type="SMART" id="SM00823">
    <property type="entry name" value="PKS_PP"/>
    <property type="match status" value="2"/>
</dbReference>
<dbReference type="Gene3D" id="3.40.50.12780">
    <property type="entry name" value="N-terminal domain of ligase-like"/>
    <property type="match status" value="2"/>
</dbReference>
<sequence>MLTSKLANPPAGFPSPPHSNRGDSSQMADHRYWEELLADASVDLNLPFDHRRPGEPVQRVATEVIDMVPALVSAARALASAEDVSLVGLWLTMTAAYLSRICQTTDPVVDLAEFSPTGDYGNSLPVRIRCADRDARLMTLVKGVDDQLHHSLARVVGNQDVYASLPQMPGGRPWHPVRVGFSINTGQSDAGDLRSSSSPGESRCHHDILFAVDLVGSRPTMALAYNPELFESATVQRLGANLLHFCEVVISDGTPPLHAPLVCPAESRLLLEQFGRNPSATYDPLDPTAENIISAFRSAVQKYPDTTALESSSHQYTYASLNAKMEGLARALLELGVRPEDRVAVVVENCPTTVVIMLAVWLVRAVYVPIAATLPAERQHYMAQAGGCKHVVVMAGTQAIWPEAHLGKDLMASLPDHLSLPPLTYEYHPDTPVIILFTSGTTGLPKGVLIKCSGFSNEILAPEASFCPWPGARVLQIMSVTFGGFFLSTLTTLRQGGTVVFPGDDLLSTLAIVDTVTTTPSLLATLDPELFPNIKMAGVGGEALLPELADRWSRRAIFRNLFGPAEATMANIVSTVTYGSKITIGRPVTNTECYIVDAHHQLVPIGVTGEICLGGAGVSGGYVNRPELNDVKFVQLPFAPGRVYKTGDHGRWLATGEVEYIGRIDDQVKIRGHRVELGEICSTLLQVPGVQDACAFVHQGRLLAFVTPASLDPTKLTTALRDTLPEYMVPNEVFCLADIPRNVNGKANRAELTAYYMQLTESSHTAVAAVEWQHRSSVAQTVVGAMAVALHLPSHAITPDESFIQLGGDSLSAIRFSALLRKAGIRAPVSSIFMAPTLDQLVVELEAATDSTAALEPSLPYQPYSVLSLEPAETGAVRQAAAQAAGVEPADIRDILPVSSLQSGFLISTLKDPTAYMVQSVVEVKGVLDVELYRRSWEQVGRRHEALGAKFVVANSFSDHSFLQLITAQCDFEWSYHATVPGNADAALSEYLATDGRRGFTLAGPLLRLALFRDSPTSHQLCITTHHALLDAWSTSIVLAETLEAYHGAPHQARVQYHAFFEQVVSQDRTSMAQFWRSNLAGAEPQPAIRFPVPSDGPASAVQTIRFRFSPQLAAIRHYCQSVGVTLNSLLRAVWALTLVRYTGSHTEVTFGVLTSGRSLPVEDIEGMVGMCINTLPLRLLIPAGGGFDAFLRQVNQASGGLMAYEQCSLVDILRWTQIPVDVPLFSTLLVYDNFDEYRPAVASPTVEYGAQTSHNVTEYAYSLHFIDEGDQLAADVQFLTSHCDSSYAQLLCQFMDHCLHTVTTQGSVSLRDLAVLPEAEKGLISRWSAGPTVDFPQKDWRVHQFFTQHLATQPDAIALESATDRFTYAEVYRRACAIAATLRDRGFLTGDMVVLFFACCPDFIFSYLAVHLLGGVCVPIDIKNASARIVYMLDLVGNPWVLTTSPHQAFLVAQGASPGRTLLTNLVALSDECDDIPLEPLRPSADALAYLVFTSGTTGQPKGVKVSNRSLTNLILAVSDRYQLPSDCRWLQTTNVSFDGVHVELLCTFHAGGTLVLHDGNLLDDLRRVTSCGLVSSLLAAVDADSYPNLTHIVTGGDTLPPAVAKKWSSTSSLHNLYGPSEVTVASHSKPIFPGDTVTIGTPLPNTQCHILDDQLRPVPIGQSGEICICGEGVAEGYLKQPDLTGKAFIPNPFGPGRLYRTGDLGCWLADGDVQVLGRKDFQVKLRGFRIELGEIESTCQAYPGIVNAVALVKENRLVGYVTPGTVDGAELLRFIASRLPHYMVPEVVVPLDAMPWTAIGKVDRKILQTLPLPEDPDVGDSDGLPVSETFAILRRALAETLDVDPARVTPSASFLRLGGDSITAIQFSSRCKRYGLNLTVADILKYPIMATMEQCTALIVDQADAKHVMSPSGPVPFTAIERQAAPGLTHVSHFNQSFLVQCRLPLTLPRTCAAVRGLVVHHGIHRLRLTNVDGKWCKEVLPLPEDPSTEDFLARFASVTEESLRLDDYEGWVLRTQQSINVERGPIMACALLSVEGGQRVYLTAHHLAVDFVSWRILFEDLKILLTGGTLPFREWSAIVNEYAQTLSDDIWPNHGKTAIIPIEHDPPSRAPVTYRSVKSVQQALGLELSQLLYGKAAAQANASPQ</sequence>
<dbReference type="InterPro" id="IPR009081">
    <property type="entry name" value="PP-bd_ACP"/>
</dbReference>
<dbReference type="Gene3D" id="3.30.559.30">
    <property type="entry name" value="Nonribosomal peptide synthetase, condensation domain"/>
    <property type="match status" value="2"/>
</dbReference>
<feature type="domain" description="Carrier" evidence="5">
    <location>
        <begin position="773"/>
        <end position="849"/>
    </location>
</feature>
<dbReference type="GO" id="GO:0043041">
    <property type="term" value="P:amino acid activation for nonribosomal peptide biosynthetic process"/>
    <property type="evidence" value="ECO:0007669"/>
    <property type="project" value="TreeGrafter"/>
</dbReference>
<dbReference type="InterPro" id="IPR042099">
    <property type="entry name" value="ANL_N_sf"/>
</dbReference>
<dbReference type="InterPro" id="IPR025110">
    <property type="entry name" value="AMP-bd_C"/>
</dbReference>
<dbReference type="InterPro" id="IPR010071">
    <property type="entry name" value="AA_adenyl_dom"/>
</dbReference>
<dbReference type="PROSITE" id="PS50075">
    <property type="entry name" value="CARRIER"/>
    <property type="match status" value="2"/>
</dbReference>
<dbReference type="SMART" id="SM01294">
    <property type="entry name" value="PKS_PP_betabranch"/>
    <property type="match status" value="1"/>
</dbReference>
<dbReference type="SUPFAM" id="SSF52777">
    <property type="entry name" value="CoA-dependent acyltransferases"/>
    <property type="match status" value="4"/>
</dbReference>
<dbReference type="GO" id="GO:0044550">
    <property type="term" value="P:secondary metabolite biosynthetic process"/>
    <property type="evidence" value="ECO:0007669"/>
    <property type="project" value="TreeGrafter"/>
</dbReference>
<dbReference type="SUPFAM" id="SSF56801">
    <property type="entry name" value="Acetyl-CoA synthetase-like"/>
    <property type="match status" value="2"/>
</dbReference>
<evidence type="ECO:0000256" key="4">
    <source>
        <dbReference type="SAM" id="MobiDB-lite"/>
    </source>
</evidence>
<evidence type="ECO:0000313" key="6">
    <source>
        <dbReference type="EMBL" id="KAJ1926181.1"/>
    </source>
</evidence>
<feature type="region of interest" description="Disordered" evidence="4">
    <location>
        <begin position="1"/>
        <end position="26"/>
    </location>
</feature>
<accession>A0A9W8A9P7</accession>
<dbReference type="Gene3D" id="3.30.559.10">
    <property type="entry name" value="Chloramphenicol acetyltransferase-like domain"/>
    <property type="match status" value="2"/>
</dbReference>
<gene>
    <name evidence="6" type="ORF">IWQ60_004021</name>
</gene>
<name>A0A9W8A9P7_9FUNG</name>
<dbReference type="Pfam" id="PF00550">
    <property type="entry name" value="PP-binding"/>
    <property type="match status" value="2"/>
</dbReference>
<comment type="caution">
    <text evidence="6">The sequence shown here is derived from an EMBL/GenBank/DDBJ whole genome shotgun (WGS) entry which is preliminary data.</text>
</comment>
<evidence type="ECO:0000259" key="5">
    <source>
        <dbReference type="PROSITE" id="PS50075"/>
    </source>
</evidence>
<keyword evidence="3" id="KW-0436">Ligase</keyword>
<dbReference type="EMBL" id="JANBPT010000184">
    <property type="protein sequence ID" value="KAJ1926181.1"/>
    <property type="molecule type" value="Genomic_DNA"/>
</dbReference>
<dbReference type="PANTHER" id="PTHR45527:SF1">
    <property type="entry name" value="FATTY ACID SYNTHASE"/>
    <property type="match status" value="1"/>
</dbReference>
<dbReference type="InterPro" id="IPR036736">
    <property type="entry name" value="ACP-like_sf"/>
</dbReference>
<dbReference type="Gene3D" id="1.10.1200.10">
    <property type="entry name" value="ACP-like"/>
    <property type="match status" value="2"/>
</dbReference>
<evidence type="ECO:0000256" key="1">
    <source>
        <dbReference type="ARBA" id="ARBA00022450"/>
    </source>
</evidence>
<dbReference type="Pfam" id="PF00501">
    <property type="entry name" value="AMP-binding"/>
    <property type="match status" value="2"/>
</dbReference>
<proteinExistence type="predicted"/>
<dbReference type="NCBIfam" id="TIGR01733">
    <property type="entry name" value="AA-adenyl-dom"/>
    <property type="match status" value="1"/>
</dbReference>
<dbReference type="Proteomes" id="UP001150569">
    <property type="component" value="Unassembled WGS sequence"/>
</dbReference>